<reference evidence="3 4" key="1">
    <citation type="journal article" date="2015" name="Nature">
        <title>rRNA introns, odd ribosomes, and small enigmatic genomes across a large radiation of phyla.</title>
        <authorList>
            <person name="Brown C.T."/>
            <person name="Hug L.A."/>
            <person name="Thomas B.C."/>
            <person name="Sharon I."/>
            <person name="Castelle C.J."/>
            <person name="Singh A."/>
            <person name="Wilkins M.J."/>
            <person name="Williams K.H."/>
            <person name="Banfield J.F."/>
        </authorList>
    </citation>
    <scope>NUCLEOTIDE SEQUENCE [LARGE SCALE GENOMIC DNA]</scope>
</reference>
<dbReference type="Proteomes" id="UP000033865">
    <property type="component" value="Unassembled WGS sequence"/>
</dbReference>
<feature type="domain" description="DUF3048" evidence="2">
    <location>
        <begin position="230"/>
        <end position="289"/>
    </location>
</feature>
<feature type="domain" description="DUF3048" evidence="1">
    <location>
        <begin position="54"/>
        <end position="193"/>
    </location>
</feature>
<dbReference type="InterPro" id="IPR021416">
    <property type="entry name" value="DUF3048_N"/>
</dbReference>
<evidence type="ECO:0000313" key="3">
    <source>
        <dbReference type="EMBL" id="KKW36458.1"/>
    </source>
</evidence>
<dbReference type="InterPro" id="IPR023158">
    <property type="entry name" value="YerB-like_sf"/>
</dbReference>
<evidence type="ECO:0000259" key="1">
    <source>
        <dbReference type="Pfam" id="PF11258"/>
    </source>
</evidence>
<sequence length="318" mass="35727">MTIKLNNQTKGVTLGLLVLAVALFAFAFRGIFFGESEIGDRESVTLERVARHPLSGEWLNEAMELPRVYGVMVENHLDSRPQSGLDQALLVMEAPVEARLPRLLAFFSEEQGVEKIGPVRSARPYYLDWNAELDAVYAHVGGSPAALALLQADDTIDIDEFANEWFFWRADEMRSAPHNVYTSLDLLGDALERFESRFGAEDNAWDSWTFKEDAEARALGGTVVASVPSVTIDFADEPYVIEWRYRAGENVYRRFQGGELHEMEDGALIDANNIVVMETDVEILDSIGRRRVPRPFGRNRPAVNVSAFMIARQEKKSP</sequence>
<gene>
    <name evidence="3" type="ORF">UY82_C0024G0007</name>
</gene>
<dbReference type="InterPro" id="IPR035328">
    <property type="entry name" value="DUF3048_C"/>
</dbReference>
<name>A0A0G1XZ48_9BACT</name>
<accession>A0A0G1XZ48</accession>
<dbReference type="SUPFAM" id="SSF159774">
    <property type="entry name" value="YerB-like"/>
    <property type="match status" value="1"/>
</dbReference>
<organism evidence="3 4">
    <name type="scientific">Candidatus Uhrbacteria bacterium GW2011_GWC2_53_7</name>
    <dbReference type="NCBI Taxonomy" id="1618986"/>
    <lineage>
        <taxon>Bacteria</taxon>
        <taxon>Candidatus Uhriibacteriota</taxon>
    </lineage>
</organism>
<dbReference type="EMBL" id="LCRN01000024">
    <property type="protein sequence ID" value="KKW36458.1"/>
    <property type="molecule type" value="Genomic_DNA"/>
</dbReference>
<dbReference type="Gene3D" id="3.50.90.10">
    <property type="entry name" value="YerB-like"/>
    <property type="match status" value="1"/>
</dbReference>
<dbReference type="Pfam" id="PF11258">
    <property type="entry name" value="DUF3048"/>
    <property type="match status" value="1"/>
</dbReference>
<protein>
    <submittedName>
        <fullName evidence="3">Uncharacterized protein</fullName>
    </submittedName>
</protein>
<dbReference type="AlphaFoldDB" id="A0A0G1XZ48"/>
<evidence type="ECO:0000313" key="4">
    <source>
        <dbReference type="Proteomes" id="UP000033865"/>
    </source>
</evidence>
<evidence type="ECO:0000259" key="2">
    <source>
        <dbReference type="Pfam" id="PF17479"/>
    </source>
</evidence>
<proteinExistence type="predicted"/>
<comment type="caution">
    <text evidence="3">The sequence shown here is derived from an EMBL/GenBank/DDBJ whole genome shotgun (WGS) entry which is preliminary data.</text>
</comment>
<dbReference type="Pfam" id="PF17479">
    <property type="entry name" value="DUF3048_C"/>
    <property type="match status" value="1"/>
</dbReference>